<dbReference type="Proteomes" id="UP001567537">
    <property type="component" value="Unassembled WGS sequence"/>
</dbReference>
<dbReference type="EC" id="2.3.1.122" evidence="3"/>
<dbReference type="Pfam" id="PF00756">
    <property type="entry name" value="Esterase"/>
    <property type="match status" value="1"/>
</dbReference>
<evidence type="ECO:0000256" key="8">
    <source>
        <dbReference type="SAM" id="MobiDB-lite"/>
    </source>
</evidence>
<dbReference type="PANTHER" id="PTHR43037:SF1">
    <property type="entry name" value="BLL1128 PROTEIN"/>
    <property type="match status" value="1"/>
</dbReference>
<evidence type="ECO:0000256" key="7">
    <source>
        <dbReference type="ARBA" id="ARBA00048109"/>
    </source>
</evidence>
<gene>
    <name evidence="10" type="ORF">KYY02_13150</name>
</gene>
<accession>A0ABV4IY61</accession>
<evidence type="ECO:0000313" key="10">
    <source>
        <dbReference type="EMBL" id="MEZ3179594.1"/>
    </source>
</evidence>
<feature type="signal peptide" evidence="9">
    <location>
        <begin position="1"/>
        <end position="27"/>
    </location>
</feature>
<feature type="chain" id="PRO_5047301731" description="Acyl-CoA:diacylglycerol acyltransferase" evidence="9">
    <location>
        <begin position="28"/>
        <end position="342"/>
    </location>
</feature>
<dbReference type="InterPro" id="IPR029058">
    <property type="entry name" value="AB_hydrolase_fold"/>
</dbReference>
<feature type="compositionally biased region" description="Low complexity" evidence="8">
    <location>
        <begin position="31"/>
        <end position="58"/>
    </location>
</feature>
<keyword evidence="11" id="KW-1185">Reference proteome</keyword>
<comment type="caution">
    <text evidence="10">The sequence shown here is derived from an EMBL/GenBank/DDBJ whole genome shotgun (WGS) entry which is preliminary data.</text>
</comment>
<dbReference type="InterPro" id="IPR000801">
    <property type="entry name" value="Esterase-like"/>
</dbReference>
<protein>
    <recommendedName>
        <fullName evidence="6">Acyl-CoA:diacylglycerol acyltransferase</fullName>
        <ecNumber evidence="3">2.3.1.122</ecNumber>
        <ecNumber evidence="4">2.3.1.20</ecNumber>
    </recommendedName>
</protein>
<proteinExistence type="inferred from homology"/>
<dbReference type="InterPro" id="IPR050955">
    <property type="entry name" value="Plant_Biomass_Hydrol_Est"/>
</dbReference>
<evidence type="ECO:0000313" key="11">
    <source>
        <dbReference type="Proteomes" id="UP001567537"/>
    </source>
</evidence>
<sequence>MNTSHLSRRGLLAASFGAVLLGATACANSSDGSSASASSSSGAASGTPAAEATTTGGAEEPPSLETLTSEVKSTFQQFTYEDSQTGKSLPYNLYVPEDYDASRSHPLVLYIADSSLVGQDVTAPLSQYGALIWASAGEQAKHAGFVLVPEFPSVIIDDHGSYTTTDYVEMTTRLLSSVTGEYSIDDKRIYGTGQSMGCMTVMYLAAQHPDLFAAELFVSGQWDVGELDGLAEQKFVYIAAGGDENASGGQADVKDMLEEAGVSYQSATWDATWSAEEYATAAEKLFAAGDDINFATFKSGTVLEASDSSSSGPAMNSEHMASFEPAYRITALRDWLFEQKAA</sequence>
<name>A0ABV4IY61_9ACTN</name>
<evidence type="ECO:0000256" key="4">
    <source>
        <dbReference type="ARBA" id="ARBA00013244"/>
    </source>
</evidence>
<evidence type="ECO:0000256" key="3">
    <source>
        <dbReference type="ARBA" id="ARBA00012820"/>
    </source>
</evidence>
<dbReference type="SUPFAM" id="SSF53474">
    <property type="entry name" value="alpha/beta-Hydrolases"/>
    <property type="match status" value="1"/>
</dbReference>
<comment type="similarity">
    <text evidence="2">Belongs to the mycobacterial A85 antigen family.</text>
</comment>
<dbReference type="EMBL" id="JAHWZY010000011">
    <property type="protein sequence ID" value="MEZ3179594.1"/>
    <property type="molecule type" value="Genomic_DNA"/>
</dbReference>
<comment type="catalytic activity">
    <reaction evidence="7">
        <text>an acyl-CoA + a 1,2-diacyl-sn-glycerol = a triacyl-sn-glycerol + CoA</text>
        <dbReference type="Rhea" id="RHEA:10868"/>
        <dbReference type="ChEBI" id="CHEBI:17815"/>
        <dbReference type="ChEBI" id="CHEBI:57287"/>
        <dbReference type="ChEBI" id="CHEBI:58342"/>
        <dbReference type="ChEBI" id="CHEBI:64615"/>
        <dbReference type="EC" id="2.3.1.20"/>
    </reaction>
</comment>
<dbReference type="RefSeq" id="WP_371238148.1">
    <property type="nucleotide sequence ID" value="NZ_JAHWZY010000011.1"/>
</dbReference>
<evidence type="ECO:0000256" key="9">
    <source>
        <dbReference type="SAM" id="SignalP"/>
    </source>
</evidence>
<dbReference type="PROSITE" id="PS51318">
    <property type="entry name" value="TAT"/>
    <property type="match status" value="1"/>
</dbReference>
<dbReference type="Gene3D" id="3.40.50.1820">
    <property type="entry name" value="alpha/beta hydrolase"/>
    <property type="match status" value="1"/>
</dbReference>
<dbReference type="PANTHER" id="PTHR43037">
    <property type="entry name" value="UNNAMED PRODUCT-RELATED"/>
    <property type="match status" value="1"/>
</dbReference>
<keyword evidence="5 9" id="KW-0732">Signal</keyword>
<reference evidence="10 11" key="1">
    <citation type="journal article" date="2021" name="Res Sq">
        <title>Streptomyces Pimoensis sp. nov., Isolated From the Taklimakan Desert in Xinjiang, China.</title>
        <authorList>
            <person name="Zhang P."/>
            <person name="Luo X."/>
            <person name="Luo X."/>
            <person name="Liu Z."/>
            <person name="Xia Z."/>
            <person name="Wan C."/>
            <person name="zhang L."/>
        </authorList>
    </citation>
    <scope>NUCLEOTIDE SEQUENCE [LARGE SCALE GENOMIC DNA]</scope>
    <source>
        <strain evidence="10 11">TRM75549</strain>
    </source>
</reference>
<evidence type="ECO:0000256" key="6">
    <source>
        <dbReference type="ARBA" id="ARBA00032572"/>
    </source>
</evidence>
<evidence type="ECO:0000256" key="2">
    <source>
        <dbReference type="ARBA" id="ARBA00005874"/>
    </source>
</evidence>
<dbReference type="InterPro" id="IPR006311">
    <property type="entry name" value="TAT_signal"/>
</dbReference>
<dbReference type="EC" id="2.3.1.20" evidence="4"/>
<feature type="region of interest" description="Disordered" evidence="8">
    <location>
        <begin position="31"/>
        <end position="67"/>
    </location>
</feature>
<evidence type="ECO:0000256" key="1">
    <source>
        <dbReference type="ARBA" id="ARBA00000697"/>
    </source>
</evidence>
<comment type="catalytic activity">
    <reaction evidence="1">
        <text>2 alpha,alpha'-trehalose 6-mycolate = alpha,alpha'-trehalose 6,6'-bismycolate + alpha,alpha-trehalose</text>
        <dbReference type="Rhea" id="RHEA:23472"/>
        <dbReference type="ChEBI" id="CHEBI:16551"/>
        <dbReference type="ChEBI" id="CHEBI:18195"/>
        <dbReference type="ChEBI" id="CHEBI:18234"/>
        <dbReference type="EC" id="2.3.1.122"/>
    </reaction>
</comment>
<organism evidence="10 11">
    <name type="scientific">Streptomyces pimonensis</name>
    <dbReference type="NCBI Taxonomy" id="2860288"/>
    <lineage>
        <taxon>Bacteria</taxon>
        <taxon>Bacillati</taxon>
        <taxon>Actinomycetota</taxon>
        <taxon>Actinomycetes</taxon>
        <taxon>Kitasatosporales</taxon>
        <taxon>Streptomycetaceae</taxon>
        <taxon>Streptomyces</taxon>
    </lineage>
</organism>
<evidence type="ECO:0000256" key="5">
    <source>
        <dbReference type="ARBA" id="ARBA00022729"/>
    </source>
</evidence>